<protein>
    <submittedName>
        <fullName evidence="1">AlNc14C181G8234 protein</fullName>
    </submittedName>
</protein>
<proteinExistence type="predicted"/>
<name>F0WP86_9STRA</name>
<dbReference type="HOGENOM" id="CLU_1663905_0_0_1"/>
<accession>F0WP86</accession>
<evidence type="ECO:0000313" key="1">
    <source>
        <dbReference type="EMBL" id="CCA23132.1"/>
    </source>
</evidence>
<dbReference type="AlphaFoldDB" id="F0WP86"/>
<reference evidence="1" key="1">
    <citation type="journal article" date="2011" name="PLoS Biol.">
        <title>Gene gain and loss during evolution of obligate parasitism in the white rust pathogen of Arabidopsis thaliana.</title>
        <authorList>
            <person name="Kemen E."/>
            <person name="Gardiner A."/>
            <person name="Schultz-Larsen T."/>
            <person name="Kemen A.C."/>
            <person name="Balmuth A.L."/>
            <person name="Robert-Seilaniantz A."/>
            <person name="Bailey K."/>
            <person name="Holub E."/>
            <person name="Studholme D.J."/>
            <person name="Maclean D."/>
            <person name="Jones J.D."/>
        </authorList>
    </citation>
    <scope>NUCLEOTIDE SEQUENCE</scope>
</reference>
<dbReference type="EMBL" id="FR824226">
    <property type="protein sequence ID" value="CCA23132.1"/>
    <property type="molecule type" value="Genomic_DNA"/>
</dbReference>
<organism evidence="1">
    <name type="scientific">Albugo laibachii Nc14</name>
    <dbReference type="NCBI Taxonomy" id="890382"/>
    <lineage>
        <taxon>Eukaryota</taxon>
        <taxon>Sar</taxon>
        <taxon>Stramenopiles</taxon>
        <taxon>Oomycota</taxon>
        <taxon>Peronosporomycetes</taxon>
        <taxon>Albuginales</taxon>
        <taxon>Albuginaceae</taxon>
        <taxon>Albugo</taxon>
    </lineage>
</organism>
<sequence>MGAYCCFGFDIKSDYQPKKACTKQNTTGNVSREGEVYPDNEDIISCESTQKDRSSTYIDRLQVSQYRCTCEDCPRMKIIMEVSSSSFLLTMEKCTSDTTRQRLQRVLLAYMTYDETGNILDPNVAQMAHKLIIERKMEDDDAFRVLVASCKQKLIGADD</sequence>
<gene>
    <name evidence="1" type="primary">AlNc14C181G8234</name>
    <name evidence="1" type="ORF">ALNC14_092750</name>
</gene>
<reference evidence="1" key="2">
    <citation type="submission" date="2011-02" db="EMBL/GenBank/DDBJ databases">
        <authorList>
            <person name="MacLean D."/>
        </authorList>
    </citation>
    <scope>NUCLEOTIDE SEQUENCE</scope>
</reference>